<dbReference type="InterPro" id="IPR010666">
    <property type="entry name" value="Znf_GRF"/>
</dbReference>
<feature type="domain" description="GRF-type" evidence="6">
    <location>
        <begin position="159"/>
        <end position="198"/>
    </location>
</feature>
<dbReference type="EMBL" id="CAJNJA010089089">
    <property type="protein sequence ID" value="CAE7939571.1"/>
    <property type="molecule type" value="Genomic_DNA"/>
</dbReference>
<evidence type="ECO:0000256" key="5">
    <source>
        <dbReference type="SAM" id="Coils"/>
    </source>
</evidence>
<gene>
    <name evidence="7" type="ORF">SNEC2469_LOCUS33560</name>
</gene>
<dbReference type="AlphaFoldDB" id="A0A813C542"/>
<evidence type="ECO:0000256" key="4">
    <source>
        <dbReference type="PROSITE-ProRule" id="PRU01343"/>
    </source>
</evidence>
<proteinExistence type="predicted"/>
<keyword evidence="2 4" id="KW-0863">Zinc-finger</keyword>
<evidence type="ECO:0000313" key="8">
    <source>
        <dbReference type="Proteomes" id="UP000601435"/>
    </source>
</evidence>
<keyword evidence="1" id="KW-0479">Metal-binding</keyword>
<keyword evidence="3" id="KW-0862">Zinc</keyword>
<dbReference type="OrthoDB" id="448448at2759"/>
<reference evidence="7" key="1">
    <citation type="submission" date="2021-02" db="EMBL/GenBank/DDBJ databases">
        <authorList>
            <person name="Dougan E. K."/>
            <person name="Rhodes N."/>
            <person name="Thang M."/>
            <person name="Chan C."/>
        </authorList>
    </citation>
    <scope>NUCLEOTIDE SEQUENCE</scope>
</reference>
<name>A0A813C542_9DINO</name>
<dbReference type="GO" id="GO:0008270">
    <property type="term" value="F:zinc ion binding"/>
    <property type="evidence" value="ECO:0007669"/>
    <property type="project" value="UniProtKB-KW"/>
</dbReference>
<sequence>GAHNPKRALSNWRVVFDKLIDLLALSTIQARMADWFNASLLPGWLPSAVASATWEPVTLREPGKRTAAKTADYKQWIASGRAKALQPRKSKAPPMVKIEECGHAAEFLRGAGNGRSRDIYCLQCCGRWDANAMEEYLAEVVRTQIAGAMGSAAPRVPTCLCGNAAVRLVTKKPGPTQGRHFWKCAARVCQFFDWDQEEIAKIQGEKRKEAADREKYIQDLQEQLQQNQAQYEQGMAAQRAQFEVALGQLQHVAMGHNN</sequence>
<dbReference type="PROSITE" id="PS51999">
    <property type="entry name" value="ZF_GRF"/>
    <property type="match status" value="1"/>
</dbReference>
<comment type="caution">
    <text evidence="7">The sequence shown here is derived from an EMBL/GenBank/DDBJ whole genome shotgun (WGS) entry which is preliminary data.</text>
</comment>
<dbReference type="Proteomes" id="UP000601435">
    <property type="component" value="Unassembled WGS sequence"/>
</dbReference>
<evidence type="ECO:0000259" key="6">
    <source>
        <dbReference type="PROSITE" id="PS51999"/>
    </source>
</evidence>
<accession>A0A813C542</accession>
<organism evidence="7 8">
    <name type="scientific">Symbiodinium necroappetens</name>
    <dbReference type="NCBI Taxonomy" id="1628268"/>
    <lineage>
        <taxon>Eukaryota</taxon>
        <taxon>Sar</taxon>
        <taxon>Alveolata</taxon>
        <taxon>Dinophyceae</taxon>
        <taxon>Suessiales</taxon>
        <taxon>Symbiodiniaceae</taxon>
        <taxon>Symbiodinium</taxon>
    </lineage>
</organism>
<protein>
    <recommendedName>
        <fullName evidence="6">GRF-type domain-containing protein</fullName>
    </recommendedName>
</protein>
<dbReference type="Pfam" id="PF06839">
    <property type="entry name" value="Zn_ribbon_GRF"/>
    <property type="match status" value="1"/>
</dbReference>
<evidence type="ECO:0000256" key="3">
    <source>
        <dbReference type="ARBA" id="ARBA00022833"/>
    </source>
</evidence>
<evidence type="ECO:0000313" key="7">
    <source>
        <dbReference type="EMBL" id="CAE7939571.1"/>
    </source>
</evidence>
<evidence type="ECO:0000256" key="1">
    <source>
        <dbReference type="ARBA" id="ARBA00022723"/>
    </source>
</evidence>
<keyword evidence="8" id="KW-1185">Reference proteome</keyword>
<evidence type="ECO:0000256" key="2">
    <source>
        <dbReference type="ARBA" id="ARBA00022771"/>
    </source>
</evidence>
<feature type="coiled-coil region" evidence="5">
    <location>
        <begin position="210"/>
        <end position="241"/>
    </location>
</feature>
<feature type="non-terminal residue" evidence="7">
    <location>
        <position position="1"/>
    </location>
</feature>
<keyword evidence="5" id="KW-0175">Coiled coil</keyword>